<evidence type="ECO:0000256" key="3">
    <source>
        <dbReference type="SAM" id="SignalP"/>
    </source>
</evidence>
<dbReference type="RefSeq" id="WP_106054561.1">
    <property type="nucleotide sequence ID" value="NZ_CALXOB010000019.1"/>
</dbReference>
<accession>A0A844FYT6</accession>
<evidence type="ECO:0000313" key="5">
    <source>
        <dbReference type="Proteomes" id="UP000435649"/>
    </source>
</evidence>
<feature type="compositionally biased region" description="Gly residues" evidence="2">
    <location>
        <begin position="151"/>
        <end position="163"/>
    </location>
</feature>
<comment type="caution">
    <text evidence="4">The sequence shown here is derived from an EMBL/GenBank/DDBJ whole genome shotgun (WGS) entry which is preliminary data.</text>
</comment>
<feature type="region of interest" description="Disordered" evidence="2">
    <location>
        <begin position="26"/>
        <end position="64"/>
    </location>
</feature>
<protein>
    <recommendedName>
        <fullName evidence="6">LTXXQ motif family protein</fullName>
    </recommendedName>
</protein>
<sequence>MKQTAFFLGTLASALILFSAAAADAPAVPGGSRTDESRDGGRRFRPGRDGMERRGDPRAEAEAQIKEKFPAEYAEIEKLRAEADAKLRELAKKAGIEIPKTFAEQMAELKEKYPKEMAEIEELQKTDRMAAFRKMRELAEKAGIALPFGRPGQGPGRMGGRGDVPGEDAPRMRANPMQQLRQLRQKFPKEMAEVEELRRTDPAAARAKMQELIKQLEADRPARP</sequence>
<reference evidence="4 5" key="1">
    <citation type="submission" date="2019-08" db="EMBL/GenBank/DDBJ databases">
        <title>In-depth cultivation of the pig gut microbiome towards novel bacterial diversity and tailored functional studies.</title>
        <authorList>
            <person name="Wylensek D."/>
            <person name="Hitch T.C.A."/>
            <person name="Clavel T."/>
        </authorList>
    </citation>
    <scope>NUCLEOTIDE SEQUENCE [LARGE SCALE GENOMIC DNA]</scope>
    <source>
        <strain evidence="4 5">BBE-744-WT-12</strain>
    </source>
</reference>
<evidence type="ECO:0008006" key="6">
    <source>
        <dbReference type="Google" id="ProtNLM"/>
    </source>
</evidence>
<evidence type="ECO:0000256" key="1">
    <source>
        <dbReference type="SAM" id="Coils"/>
    </source>
</evidence>
<keyword evidence="3" id="KW-0732">Signal</keyword>
<dbReference type="Proteomes" id="UP000435649">
    <property type="component" value="Unassembled WGS sequence"/>
</dbReference>
<feature type="region of interest" description="Disordered" evidence="2">
    <location>
        <begin position="143"/>
        <end position="171"/>
    </location>
</feature>
<feature type="chain" id="PRO_5032791701" description="LTXXQ motif family protein" evidence="3">
    <location>
        <begin position="23"/>
        <end position="224"/>
    </location>
</feature>
<dbReference type="EMBL" id="VUNS01000004">
    <property type="protein sequence ID" value="MST96500.1"/>
    <property type="molecule type" value="Genomic_DNA"/>
</dbReference>
<evidence type="ECO:0000256" key="2">
    <source>
        <dbReference type="SAM" id="MobiDB-lite"/>
    </source>
</evidence>
<gene>
    <name evidence="4" type="ORF">FYJ85_05500</name>
</gene>
<organism evidence="4 5">
    <name type="scientific">Victivallis lenta</name>
    <dbReference type="NCBI Taxonomy" id="2606640"/>
    <lineage>
        <taxon>Bacteria</taxon>
        <taxon>Pseudomonadati</taxon>
        <taxon>Lentisphaerota</taxon>
        <taxon>Lentisphaeria</taxon>
        <taxon>Victivallales</taxon>
        <taxon>Victivallaceae</taxon>
        <taxon>Victivallis</taxon>
    </lineage>
</organism>
<dbReference type="AlphaFoldDB" id="A0A844FYT6"/>
<feature type="coiled-coil region" evidence="1">
    <location>
        <begin position="73"/>
        <end position="126"/>
    </location>
</feature>
<proteinExistence type="predicted"/>
<keyword evidence="5" id="KW-1185">Reference proteome</keyword>
<feature type="signal peptide" evidence="3">
    <location>
        <begin position="1"/>
        <end position="22"/>
    </location>
</feature>
<name>A0A844FYT6_9BACT</name>
<evidence type="ECO:0000313" key="4">
    <source>
        <dbReference type="EMBL" id="MST96500.1"/>
    </source>
</evidence>
<feature type="compositionally biased region" description="Basic and acidic residues" evidence="2">
    <location>
        <begin position="33"/>
        <end position="64"/>
    </location>
</feature>
<keyword evidence="1" id="KW-0175">Coiled coil</keyword>